<name>A0ABV6IEH5_9BURK</name>
<evidence type="ECO:0000313" key="1">
    <source>
        <dbReference type="EMBL" id="MFC0350229.1"/>
    </source>
</evidence>
<sequence>MAKHLLYLTNNQLSACIWDKGVLSNVQIFDNYASGWSKFAEYLKDTVKLSAYFLTDLIEEDFQRDSLPHVYGSARKNLVERRLNSLYRDTPYREASRQGRAKEGRKDDQMLFSALTNPQLLKPWVDALQNLKIDIAGVYSVALLNPYLFKRLNLGKQASLLVTHQSSGLRQSFFQDGYLRFSRLAPETAWSPESIADTTTIEIGKTRQFLASTRQLARGAPLEIVVVAQDEILTHLQSRSYEEDGTHYRFIDLNEARQVFKMPASLELTYCDPLFLSLLGSQRISSHYATAEQTRTHYYSQLRDTLNVVSVASVALALFWSGSNAFDAYHAHQFAQQAKIETLSTLSKYRETANSMPATVANPQEMRAAVDLERMLTQNAPEPSAILIALSRALDGLPQIKIHELNWKSSETDGRPIDPNAMPAPPVDGSAPVAPGLLGIPKRAFEILELEAEIIPFKNDYRSALESVQLLVDELQKDTHIKVNVVKPALDTRPSVKLESQIGNDEALAKPRFNLKIIWKP</sequence>
<organism evidence="1 2">
    <name type="scientific">Undibacterium danionis</name>
    <dbReference type="NCBI Taxonomy" id="1812100"/>
    <lineage>
        <taxon>Bacteria</taxon>
        <taxon>Pseudomonadati</taxon>
        <taxon>Pseudomonadota</taxon>
        <taxon>Betaproteobacteria</taxon>
        <taxon>Burkholderiales</taxon>
        <taxon>Oxalobacteraceae</taxon>
        <taxon>Undibacterium</taxon>
    </lineage>
</organism>
<gene>
    <name evidence="1" type="ORF">ACFFJH_10465</name>
</gene>
<protein>
    <recommendedName>
        <fullName evidence="3">GspL cytoplasmic actin-ATPase-like domain-containing protein</fullName>
    </recommendedName>
</protein>
<comment type="caution">
    <text evidence="1">The sequence shown here is derived from an EMBL/GenBank/DDBJ whole genome shotgun (WGS) entry which is preliminary data.</text>
</comment>
<accession>A0ABV6IEH5</accession>
<evidence type="ECO:0000313" key="2">
    <source>
        <dbReference type="Proteomes" id="UP001589844"/>
    </source>
</evidence>
<keyword evidence="2" id="KW-1185">Reference proteome</keyword>
<proteinExistence type="predicted"/>
<dbReference type="RefSeq" id="WP_390212276.1">
    <property type="nucleotide sequence ID" value="NZ_JBHLXJ010000009.1"/>
</dbReference>
<reference evidence="1 2" key="1">
    <citation type="submission" date="2024-09" db="EMBL/GenBank/DDBJ databases">
        <authorList>
            <person name="Sun Q."/>
            <person name="Mori K."/>
        </authorList>
    </citation>
    <scope>NUCLEOTIDE SEQUENCE [LARGE SCALE GENOMIC DNA]</scope>
    <source>
        <strain evidence="1 2">CCM 8677</strain>
    </source>
</reference>
<dbReference type="EMBL" id="JBHLXJ010000009">
    <property type="protein sequence ID" value="MFC0350229.1"/>
    <property type="molecule type" value="Genomic_DNA"/>
</dbReference>
<dbReference type="Proteomes" id="UP001589844">
    <property type="component" value="Unassembled WGS sequence"/>
</dbReference>
<evidence type="ECO:0008006" key="3">
    <source>
        <dbReference type="Google" id="ProtNLM"/>
    </source>
</evidence>